<gene>
    <name evidence="6" type="ORF">VIBNISOn1_30161</name>
</gene>
<feature type="domain" description="Rieske" evidence="5">
    <location>
        <begin position="5"/>
        <end position="101"/>
    </location>
</feature>
<dbReference type="GO" id="GO:0051537">
    <property type="term" value="F:2 iron, 2 sulfur cluster binding"/>
    <property type="evidence" value="ECO:0007669"/>
    <property type="project" value="UniProtKB-KW"/>
</dbReference>
<evidence type="ECO:0000256" key="3">
    <source>
        <dbReference type="ARBA" id="ARBA00023004"/>
    </source>
</evidence>
<keyword evidence="1" id="KW-0001">2Fe-2S</keyword>
<evidence type="ECO:0000313" key="7">
    <source>
        <dbReference type="Proteomes" id="UP000018211"/>
    </source>
</evidence>
<dbReference type="PANTHER" id="PTHR21496">
    <property type="entry name" value="FERREDOXIN-RELATED"/>
    <property type="match status" value="1"/>
</dbReference>
<protein>
    <submittedName>
        <fullName evidence="6">Ferredoxin</fullName>
    </submittedName>
</protein>
<dbReference type="InterPro" id="IPR036922">
    <property type="entry name" value="Rieske_2Fe-2S_sf"/>
</dbReference>
<dbReference type="PROSITE" id="PS51296">
    <property type="entry name" value="RIESKE"/>
    <property type="match status" value="1"/>
</dbReference>
<keyword evidence="3" id="KW-0408">Iron</keyword>
<sequence>MENQHYVCEEQEMELESVKRFDLGNHTYAIYRSPDGEFYATAGYCTHEEAHLSEGLVDEYEIECPRHFGAFDYRNGMATVAPACIDLKTYPVTLKEGKVYIELG</sequence>
<keyword evidence="4" id="KW-0411">Iron-sulfur</keyword>
<proteinExistence type="predicted"/>
<keyword evidence="2" id="KW-0479">Metal-binding</keyword>
<dbReference type="CDD" id="cd03528">
    <property type="entry name" value="Rieske_RO_ferredoxin"/>
    <property type="match status" value="1"/>
</dbReference>
<dbReference type="Gene3D" id="2.102.10.10">
    <property type="entry name" value="Rieske [2Fe-2S] iron-sulphur domain"/>
    <property type="match status" value="1"/>
</dbReference>
<dbReference type="RefSeq" id="WP_004404291.1">
    <property type="nucleotide sequence ID" value="NZ_LK391965.1"/>
</dbReference>
<evidence type="ECO:0000313" key="6">
    <source>
        <dbReference type="EMBL" id="CCO47466.1"/>
    </source>
</evidence>
<dbReference type="GO" id="GO:0046872">
    <property type="term" value="F:metal ion binding"/>
    <property type="evidence" value="ECO:0007669"/>
    <property type="project" value="UniProtKB-KW"/>
</dbReference>
<dbReference type="SUPFAM" id="SSF50022">
    <property type="entry name" value="ISP domain"/>
    <property type="match status" value="1"/>
</dbReference>
<dbReference type="AlphaFoldDB" id="A0AAV2VS29"/>
<organism evidence="6 7">
    <name type="scientific">Vibrio nigripulchritudo SOn1</name>
    <dbReference type="NCBI Taxonomy" id="1238450"/>
    <lineage>
        <taxon>Bacteria</taxon>
        <taxon>Pseudomonadati</taxon>
        <taxon>Pseudomonadota</taxon>
        <taxon>Gammaproteobacteria</taxon>
        <taxon>Vibrionales</taxon>
        <taxon>Vibrionaceae</taxon>
        <taxon>Vibrio</taxon>
    </lineage>
</organism>
<reference evidence="6 7" key="1">
    <citation type="journal article" date="2013" name="ISME J.">
        <title>Comparative genomics of pathogenic lineages of Vibrio nigripulchritudo identifies virulence-associated traits.</title>
        <authorList>
            <person name="Goudenege D."/>
            <person name="Labreuche Y."/>
            <person name="Krin E."/>
            <person name="Ansquer D."/>
            <person name="Mangenot S."/>
            <person name="Calteau A."/>
            <person name="Medigue C."/>
            <person name="Mazel D."/>
            <person name="Polz M.F."/>
            <person name="Le Roux F."/>
        </authorList>
    </citation>
    <scope>NUCLEOTIDE SEQUENCE [LARGE SCALE GENOMIC DNA]</scope>
    <source>
        <strain evidence="6 7">SOn1</strain>
    </source>
</reference>
<dbReference type="Pfam" id="PF00355">
    <property type="entry name" value="Rieske"/>
    <property type="match status" value="1"/>
</dbReference>
<evidence type="ECO:0000256" key="1">
    <source>
        <dbReference type="ARBA" id="ARBA00022714"/>
    </source>
</evidence>
<dbReference type="Proteomes" id="UP000018211">
    <property type="component" value="Unassembled WGS sequence"/>
</dbReference>
<evidence type="ECO:0000259" key="5">
    <source>
        <dbReference type="PROSITE" id="PS51296"/>
    </source>
</evidence>
<name>A0AAV2VS29_9VIBR</name>
<evidence type="ECO:0000256" key="4">
    <source>
        <dbReference type="ARBA" id="ARBA00023014"/>
    </source>
</evidence>
<accession>A0AAV2VS29</accession>
<comment type="caution">
    <text evidence="6">The sequence shown here is derived from an EMBL/GenBank/DDBJ whole genome shotgun (WGS) entry which is preliminary data.</text>
</comment>
<dbReference type="PANTHER" id="PTHR21496:SF23">
    <property type="entry name" value="3-PHENYLPROPIONATE_CINNAMIC ACID DIOXYGENASE FERREDOXIN SUBUNIT"/>
    <property type="match status" value="1"/>
</dbReference>
<dbReference type="InterPro" id="IPR017941">
    <property type="entry name" value="Rieske_2Fe-2S"/>
</dbReference>
<evidence type="ECO:0000256" key="2">
    <source>
        <dbReference type="ARBA" id="ARBA00022723"/>
    </source>
</evidence>
<dbReference type="EMBL" id="CAOF01000120">
    <property type="protein sequence ID" value="CCO47466.1"/>
    <property type="molecule type" value="Genomic_DNA"/>
</dbReference>